<feature type="compositionally biased region" description="Basic and acidic residues" evidence="1">
    <location>
        <begin position="31"/>
        <end position="43"/>
    </location>
</feature>
<sequence length="842" mass="93984">MKRQEDGSTPAALEPQNTDETVSNGNPGAPDDERPDAHLREGSQDSELLWNAVGSIPRSTPAIAQFDDAEFTGYEEGELRRRDEDAPPANQLALLSGSAEDERGIRKRHDRWESSFSESRRPLSSVDDEPTARKRSWAGSTVSEEDRRSARRPRVAEQQEDLPPSLPSFREFVSNPWKGMSGVEGRNVSFSAPVPMSTPVLPPYARSDNSYHHDEFANLSGHPPTLRGSSIDSSPATTTRVMGGSRATTVSRASSRQCSTGSGMEIDAELVGNSLLEKPKGHVRDGELPGTEPIGPWCLRDALTDPEPLLSGRKDRDQEEFWRGGYRPMNWRGRGPRAELDEYGRSEYVGAGGQELREDRHSIFSALPNTKAWEYTHGSRGRVERDVEDIAPLSGRTSSRSRANMEGISGSGERRNEDTSHGRRAGRYEEDERSGLRNASTAEDEEQDVPLEWWQEVGPTKIPSILMREEETEDIPVVVANPHSDRWTTHLSDPEEQYAVHEEPKEVNRHIETSISAATTHLTGETGFHVVPPDPEWRHEIRARDLPYLWVIRGLSEAAVWEMVKLRVISTRGVSFITHPKTIGNPKFVCGLAGFLRPDIKTTKAAVLNVLEDDYMIEHLTELVRSSDRMSHIPIARRVEKVLESLDIRFMKTKEDGYVANVYIFPPTDDLDEWREWAEEMRGCRFNVFLNGTGTARKAFWCGGCRGVDHEDQECPIPKMKGWKGPAAGERTHTKFWEPESTGGRKPGRGQGHAQWRGDQGSSRTPLANGRGPRGGGPFYNGPRARGGQRGGQSQRGSYEPRNTYAKWGSIAQRGSAGQRGGGRGDWSPKTPGRFTTRNERY</sequence>
<organism evidence="2 3">
    <name type="scientific">Polyporus arcularius HHB13444</name>
    <dbReference type="NCBI Taxonomy" id="1314778"/>
    <lineage>
        <taxon>Eukaryota</taxon>
        <taxon>Fungi</taxon>
        <taxon>Dikarya</taxon>
        <taxon>Basidiomycota</taxon>
        <taxon>Agaricomycotina</taxon>
        <taxon>Agaricomycetes</taxon>
        <taxon>Polyporales</taxon>
        <taxon>Polyporaceae</taxon>
        <taxon>Polyporus</taxon>
    </lineage>
</organism>
<dbReference type="AlphaFoldDB" id="A0A5C3NT92"/>
<feature type="compositionally biased region" description="Polar residues" evidence="1">
    <location>
        <begin position="227"/>
        <end position="240"/>
    </location>
</feature>
<feature type="region of interest" description="Disordered" evidence="1">
    <location>
        <begin position="1"/>
        <end position="169"/>
    </location>
</feature>
<feature type="compositionally biased region" description="Polar residues" evidence="1">
    <location>
        <begin position="15"/>
        <end position="26"/>
    </location>
</feature>
<dbReference type="EMBL" id="ML211751">
    <property type="protein sequence ID" value="TFK80545.1"/>
    <property type="molecule type" value="Genomic_DNA"/>
</dbReference>
<reference evidence="2 3" key="1">
    <citation type="journal article" date="2019" name="Nat. Ecol. Evol.">
        <title>Megaphylogeny resolves global patterns of mushroom evolution.</title>
        <authorList>
            <person name="Varga T."/>
            <person name="Krizsan K."/>
            <person name="Foldi C."/>
            <person name="Dima B."/>
            <person name="Sanchez-Garcia M."/>
            <person name="Sanchez-Ramirez S."/>
            <person name="Szollosi G.J."/>
            <person name="Szarkandi J.G."/>
            <person name="Papp V."/>
            <person name="Albert L."/>
            <person name="Andreopoulos W."/>
            <person name="Angelini C."/>
            <person name="Antonin V."/>
            <person name="Barry K.W."/>
            <person name="Bougher N.L."/>
            <person name="Buchanan P."/>
            <person name="Buyck B."/>
            <person name="Bense V."/>
            <person name="Catcheside P."/>
            <person name="Chovatia M."/>
            <person name="Cooper J."/>
            <person name="Damon W."/>
            <person name="Desjardin D."/>
            <person name="Finy P."/>
            <person name="Geml J."/>
            <person name="Haridas S."/>
            <person name="Hughes K."/>
            <person name="Justo A."/>
            <person name="Karasinski D."/>
            <person name="Kautmanova I."/>
            <person name="Kiss B."/>
            <person name="Kocsube S."/>
            <person name="Kotiranta H."/>
            <person name="LaButti K.M."/>
            <person name="Lechner B.E."/>
            <person name="Liimatainen K."/>
            <person name="Lipzen A."/>
            <person name="Lukacs Z."/>
            <person name="Mihaltcheva S."/>
            <person name="Morgado L.N."/>
            <person name="Niskanen T."/>
            <person name="Noordeloos M.E."/>
            <person name="Ohm R.A."/>
            <person name="Ortiz-Santana B."/>
            <person name="Ovrebo C."/>
            <person name="Racz N."/>
            <person name="Riley R."/>
            <person name="Savchenko A."/>
            <person name="Shiryaev A."/>
            <person name="Soop K."/>
            <person name="Spirin V."/>
            <person name="Szebenyi C."/>
            <person name="Tomsovsky M."/>
            <person name="Tulloss R.E."/>
            <person name="Uehling J."/>
            <person name="Grigoriev I.V."/>
            <person name="Vagvolgyi C."/>
            <person name="Papp T."/>
            <person name="Martin F.M."/>
            <person name="Miettinen O."/>
            <person name="Hibbett D.S."/>
            <person name="Nagy L.G."/>
        </authorList>
    </citation>
    <scope>NUCLEOTIDE SEQUENCE [LARGE SCALE GENOMIC DNA]</scope>
    <source>
        <strain evidence="2 3">HHB13444</strain>
    </source>
</reference>
<protein>
    <submittedName>
        <fullName evidence="2">Uncharacterized protein</fullName>
    </submittedName>
</protein>
<keyword evidence="3" id="KW-1185">Reference proteome</keyword>
<name>A0A5C3NT92_9APHY</name>
<feature type="region of interest" description="Disordered" evidence="1">
    <location>
        <begin position="735"/>
        <end position="842"/>
    </location>
</feature>
<accession>A0A5C3NT92</accession>
<feature type="compositionally biased region" description="Basic and acidic residues" evidence="1">
    <location>
        <begin position="100"/>
        <end position="121"/>
    </location>
</feature>
<proteinExistence type="predicted"/>
<dbReference type="Proteomes" id="UP000308197">
    <property type="component" value="Unassembled WGS sequence"/>
</dbReference>
<feature type="compositionally biased region" description="Acidic residues" evidence="1">
    <location>
        <begin position="67"/>
        <end position="76"/>
    </location>
</feature>
<feature type="compositionally biased region" description="Low complexity" evidence="1">
    <location>
        <begin position="245"/>
        <end position="256"/>
    </location>
</feature>
<gene>
    <name evidence="2" type="ORF">K466DRAFT_605242</name>
</gene>
<dbReference type="InParanoid" id="A0A5C3NT92"/>
<feature type="compositionally biased region" description="Basic and acidic residues" evidence="1">
    <location>
        <begin position="412"/>
        <end position="435"/>
    </location>
</feature>
<feature type="region of interest" description="Disordered" evidence="1">
    <location>
        <begin position="377"/>
        <end position="449"/>
    </location>
</feature>
<evidence type="ECO:0000313" key="3">
    <source>
        <dbReference type="Proteomes" id="UP000308197"/>
    </source>
</evidence>
<feature type="region of interest" description="Disordered" evidence="1">
    <location>
        <begin position="221"/>
        <end position="260"/>
    </location>
</feature>
<evidence type="ECO:0000256" key="1">
    <source>
        <dbReference type="SAM" id="MobiDB-lite"/>
    </source>
</evidence>
<evidence type="ECO:0000313" key="2">
    <source>
        <dbReference type="EMBL" id="TFK80545.1"/>
    </source>
</evidence>